<dbReference type="InParanoid" id="Q75JI6"/>
<dbReference type="GeneID" id="8620319"/>
<sequence length="566" mass="64589">MSSNTQTVPINQTQFSHPPPPPSNFGWIFALFGAIIGIPSSIRNLAIKLILTLIFVPLLTIIAILNPSLQLYLTERKISICYYWSSPWFCTSPKQLLPMNYSVIIDIKSILSLKDGWEIVSDGGQFSKKFLNQDAEYQKILIAITGDYNSGKTWFLNNLENTNYQSSYQNATPAFSFVESSISPYVYMDTQGLKRLASSSIRDDSSRHSIKDIKALDSLVSDSYNVPSIIFEVRDTGNNDDYCTQEQRHEEYFQDQVIPKKVVVVHNFKNLETISEVEKYIRDDIINPEIGGQLVISSTPGTIGCQYWYVGRIYHFVVAKGGSKAGKFYNKCTFDLIRSTILTNQAYVPKINILNSLIINIEQSLRNNLRDPNLPKDGFVNVKKDSWKLFSFVRNIYNQFSSKPDPDEPIDIETNPFKLIIENNKIKLTNSSFDLEFAFKDSCGFKNIDFNPQCDVTFNELENNFGITCDLPNSYINWSCSKNNPNIVFLYYERKSPTYSTSHIKNKINRRTYIKHRKYFVIPTKHWITCKSLISTAVYKDGTAHVSLSEDSTVVAGSPFPKDDNN</sequence>
<keyword evidence="1" id="KW-0472">Membrane</keyword>
<proteinExistence type="predicted"/>
<dbReference type="SUPFAM" id="SSF52540">
    <property type="entry name" value="P-loop containing nucleoside triphosphate hydrolases"/>
    <property type="match status" value="1"/>
</dbReference>
<dbReference type="FunCoup" id="Q75JI6">
    <property type="interactions" value="2"/>
</dbReference>
<dbReference type="HOGENOM" id="CLU_037271_0_0_1"/>
<keyword evidence="3" id="KW-1185">Reference proteome</keyword>
<dbReference type="InterPro" id="IPR027417">
    <property type="entry name" value="P-loop_NTPase"/>
</dbReference>
<dbReference type="PANTHER" id="PTHR34726">
    <property type="entry name" value="GBP DOMAIN-CONTAINING PROTEIN"/>
    <property type="match status" value="1"/>
</dbReference>
<organism evidence="2 3">
    <name type="scientific">Dictyostelium discoideum</name>
    <name type="common">Social amoeba</name>
    <dbReference type="NCBI Taxonomy" id="44689"/>
    <lineage>
        <taxon>Eukaryota</taxon>
        <taxon>Amoebozoa</taxon>
        <taxon>Evosea</taxon>
        <taxon>Eumycetozoa</taxon>
        <taxon>Dictyostelia</taxon>
        <taxon>Dictyosteliales</taxon>
        <taxon>Dictyosteliaceae</taxon>
        <taxon>Dictyostelium</taxon>
    </lineage>
</organism>
<dbReference type="Proteomes" id="UP000002195">
    <property type="component" value="Unassembled WGS sequence"/>
</dbReference>
<dbReference type="dictyBase" id="DDB_G0276097"/>
<evidence type="ECO:0000256" key="1">
    <source>
        <dbReference type="SAM" id="Phobius"/>
    </source>
</evidence>
<evidence type="ECO:0000313" key="3">
    <source>
        <dbReference type="Proteomes" id="UP000002195"/>
    </source>
</evidence>
<dbReference type="VEuPathDB" id="AmoebaDB:DDB_G0276097"/>
<evidence type="ECO:0000313" key="2">
    <source>
        <dbReference type="EMBL" id="EAL69348.1"/>
    </source>
</evidence>
<keyword evidence="1" id="KW-0812">Transmembrane</keyword>
<dbReference type="AlphaFoldDB" id="Q75JI6"/>
<accession>Q75JI6</accession>
<dbReference type="EMBL" id="AAFI02000014">
    <property type="protein sequence ID" value="EAL69348.1"/>
    <property type="molecule type" value="Genomic_DNA"/>
</dbReference>
<feature type="transmembrane region" description="Helical" evidence="1">
    <location>
        <begin position="25"/>
        <end position="42"/>
    </location>
</feature>
<dbReference type="PhylomeDB" id="Q75JI6"/>
<dbReference type="eggNOG" id="ENOG502SXM3">
    <property type="taxonomic scope" value="Eukaryota"/>
</dbReference>
<evidence type="ECO:0008006" key="4">
    <source>
        <dbReference type="Google" id="ProtNLM"/>
    </source>
</evidence>
<protein>
    <recommendedName>
        <fullName evidence="4">G domain-containing protein</fullName>
    </recommendedName>
</protein>
<gene>
    <name evidence="2" type="ORF">DDB_G0276097</name>
</gene>
<reference evidence="2 3" key="1">
    <citation type="journal article" date="2005" name="Nature">
        <title>The genome of the social amoeba Dictyostelium discoideum.</title>
        <authorList>
            <consortium name="The Dictyostelium discoideum Sequencing Consortium"/>
            <person name="Eichinger L."/>
            <person name="Pachebat J.A."/>
            <person name="Glockner G."/>
            <person name="Rajandream M.A."/>
            <person name="Sucgang R."/>
            <person name="Berriman M."/>
            <person name="Song J."/>
            <person name="Olsen R."/>
            <person name="Szafranski K."/>
            <person name="Xu Q."/>
            <person name="Tunggal B."/>
            <person name="Kummerfeld S."/>
            <person name="Madera M."/>
            <person name="Konfortov B.A."/>
            <person name="Rivero F."/>
            <person name="Bankier A.T."/>
            <person name="Lehmann R."/>
            <person name="Hamlin N."/>
            <person name="Davies R."/>
            <person name="Gaudet P."/>
            <person name="Fey P."/>
            <person name="Pilcher K."/>
            <person name="Chen G."/>
            <person name="Saunders D."/>
            <person name="Sodergren E."/>
            <person name="Davis P."/>
            <person name="Kerhornou A."/>
            <person name="Nie X."/>
            <person name="Hall N."/>
            <person name="Anjard C."/>
            <person name="Hemphill L."/>
            <person name="Bason N."/>
            <person name="Farbrother P."/>
            <person name="Desany B."/>
            <person name="Just E."/>
            <person name="Morio T."/>
            <person name="Rost R."/>
            <person name="Churcher C."/>
            <person name="Cooper J."/>
            <person name="Haydock S."/>
            <person name="van Driessche N."/>
            <person name="Cronin A."/>
            <person name="Goodhead I."/>
            <person name="Muzny D."/>
            <person name="Mourier T."/>
            <person name="Pain A."/>
            <person name="Lu M."/>
            <person name="Harper D."/>
            <person name="Lindsay R."/>
            <person name="Hauser H."/>
            <person name="James K."/>
            <person name="Quiles M."/>
            <person name="Madan Babu M."/>
            <person name="Saito T."/>
            <person name="Buchrieser C."/>
            <person name="Wardroper A."/>
            <person name="Felder M."/>
            <person name="Thangavelu M."/>
            <person name="Johnson D."/>
            <person name="Knights A."/>
            <person name="Loulseged H."/>
            <person name="Mungall K."/>
            <person name="Oliver K."/>
            <person name="Price C."/>
            <person name="Quail M.A."/>
            <person name="Urushihara H."/>
            <person name="Hernandez J."/>
            <person name="Rabbinowitsch E."/>
            <person name="Steffen D."/>
            <person name="Sanders M."/>
            <person name="Ma J."/>
            <person name="Kohara Y."/>
            <person name="Sharp S."/>
            <person name="Simmonds M."/>
            <person name="Spiegler S."/>
            <person name="Tivey A."/>
            <person name="Sugano S."/>
            <person name="White B."/>
            <person name="Walker D."/>
            <person name="Woodward J."/>
            <person name="Winckler T."/>
            <person name="Tanaka Y."/>
            <person name="Shaulsky G."/>
            <person name="Schleicher M."/>
            <person name="Weinstock G."/>
            <person name="Rosenthal A."/>
            <person name="Cox E.C."/>
            <person name="Chisholm R.L."/>
            <person name="Gibbs R."/>
            <person name="Loomis W.F."/>
            <person name="Platzer M."/>
            <person name="Kay R.R."/>
            <person name="Williams J."/>
            <person name="Dear P.H."/>
            <person name="Noegel A.A."/>
            <person name="Barrell B."/>
            <person name="Kuspa A."/>
        </authorList>
    </citation>
    <scope>NUCLEOTIDE SEQUENCE [LARGE SCALE GENOMIC DNA]</scope>
    <source>
        <strain evidence="2 3">AX4</strain>
    </source>
</reference>
<accession>Q552D7</accession>
<dbReference type="GlyGen" id="Q75JI6">
    <property type="glycosylation" value="2 sites"/>
</dbReference>
<dbReference type="RefSeq" id="XP_643276.1">
    <property type="nucleotide sequence ID" value="XM_638184.1"/>
</dbReference>
<dbReference type="PaxDb" id="44689-DDB0233370"/>
<feature type="transmembrane region" description="Helical" evidence="1">
    <location>
        <begin position="49"/>
        <end position="73"/>
    </location>
</feature>
<keyword evidence="1" id="KW-1133">Transmembrane helix</keyword>
<comment type="caution">
    <text evidence="2">The sequence shown here is derived from an EMBL/GenBank/DDBJ whole genome shotgun (WGS) entry which is preliminary data.</text>
</comment>
<dbReference type="KEGG" id="ddi:DDB_G0276097"/>
<dbReference type="PANTHER" id="PTHR34726:SF1">
    <property type="entry name" value="G DOMAIN-CONTAINING PROTEIN"/>
    <property type="match status" value="1"/>
</dbReference>
<name>Q75JI6_DICDI</name>